<name>A0A369JJN9_HYPMA</name>
<dbReference type="EMBL" id="LUEZ02000058">
    <property type="protein sequence ID" value="RDB20625.1"/>
    <property type="molecule type" value="Genomic_DNA"/>
</dbReference>
<accession>A0A369JJN9</accession>
<sequence>MKRDANSRHSKLQGFNVQVFDDSSDEDVPAPAKKALHHHTIFNVTTTGKLSQKTTSTVAPSSPVKKKIAPQWIHDNFRASNNILDPLQEYEFLQPEFFSAWDEEHGSIDKERVRAASVRLQISFAFIT</sequence>
<dbReference type="InParanoid" id="A0A369JJN9"/>
<keyword evidence="2" id="KW-1185">Reference proteome</keyword>
<dbReference type="Proteomes" id="UP000076154">
    <property type="component" value="Unassembled WGS sequence"/>
</dbReference>
<comment type="caution">
    <text evidence="1">The sequence shown here is derived from an EMBL/GenBank/DDBJ whole genome shotgun (WGS) entry which is preliminary data.</text>
</comment>
<organism evidence="1 2">
    <name type="scientific">Hypsizygus marmoreus</name>
    <name type="common">White beech mushroom</name>
    <name type="synonym">Agaricus marmoreus</name>
    <dbReference type="NCBI Taxonomy" id="39966"/>
    <lineage>
        <taxon>Eukaryota</taxon>
        <taxon>Fungi</taxon>
        <taxon>Dikarya</taxon>
        <taxon>Basidiomycota</taxon>
        <taxon>Agaricomycotina</taxon>
        <taxon>Agaricomycetes</taxon>
        <taxon>Agaricomycetidae</taxon>
        <taxon>Agaricales</taxon>
        <taxon>Tricholomatineae</taxon>
        <taxon>Lyophyllaceae</taxon>
        <taxon>Hypsizygus</taxon>
    </lineage>
</organism>
<reference evidence="1" key="1">
    <citation type="submission" date="2018-04" db="EMBL/GenBank/DDBJ databases">
        <title>Whole genome sequencing of Hypsizygus marmoreus.</title>
        <authorList>
            <person name="Choi I.-G."/>
            <person name="Min B."/>
            <person name="Kim J.-G."/>
            <person name="Kim S."/>
            <person name="Oh Y.-L."/>
            <person name="Kong W.-S."/>
            <person name="Park H."/>
            <person name="Jeong J."/>
            <person name="Song E.-S."/>
        </authorList>
    </citation>
    <scope>NUCLEOTIDE SEQUENCE [LARGE SCALE GENOMIC DNA]</scope>
    <source>
        <strain evidence="1">51987-8</strain>
    </source>
</reference>
<proteinExistence type="predicted"/>
<evidence type="ECO:0000313" key="2">
    <source>
        <dbReference type="Proteomes" id="UP000076154"/>
    </source>
</evidence>
<protein>
    <submittedName>
        <fullName evidence="1">Uncharacterized protein</fullName>
    </submittedName>
</protein>
<dbReference type="AlphaFoldDB" id="A0A369JJN9"/>
<evidence type="ECO:0000313" key="1">
    <source>
        <dbReference type="EMBL" id="RDB20625.1"/>
    </source>
</evidence>
<gene>
    <name evidence="1" type="ORF">Hypma_012250</name>
</gene>